<comment type="caution">
    <text evidence="6">The sequence shown here is derived from an EMBL/GenBank/DDBJ whole genome shotgun (WGS) entry which is preliminary data.</text>
</comment>
<dbReference type="RefSeq" id="WP_268918199.1">
    <property type="nucleotide sequence ID" value="NZ_CP124548.1"/>
</dbReference>
<keyword evidence="4" id="KW-0804">Transcription</keyword>
<dbReference type="SUPFAM" id="SSF53850">
    <property type="entry name" value="Periplasmic binding protein-like II"/>
    <property type="match status" value="1"/>
</dbReference>
<evidence type="ECO:0000256" key="2">
    <source>
        <dbReference type="ARBA" id="ARBA00023015"/>
    </source>
</evidence>
<dbReference type="PROSITE" id="PS50931">
    <property type="entry name" value="HTH_LYSR"/>
    <property type="match status" value="1"/>
</dbReference>
<name>A0ABT4IBZ3_9ACTO</name>
<dbReference type="InterPro" id="IPR036390">
    <property type="entry name" value="WH_DNA-bd_sf"/>
</dbReference>
<dbReference type="SUPFAM" id="SSF46785">
    <property type="entry name" value="Winged helix' DNA-binding domain"/>
    <property type="match status" value="1"/>
</dbReference>
<evidence type="ECO:0000256" key="3">
    <source>
        <dbReference type="ARBA" id="ARBA00023125"/>
    </source>
</evidence>
<dbReference type="InterPro" id="IPR000847">
    <property type="entry name" value="LysR_HTH_N"/>
</dbReference>
<sequence length="308" mass="32788">MIDVQQLRALVELSRRGTVSAAAKALGYSQSTVSHQLAALSRATGAVLLTRAGRGVRLTEEGRALAARGQEVVDLLERTEREAVAMARAEAGRIRLAAFPSAVASLVPDVLDVVSRRRPGLEVELVDAEPPEALDALRRGRVDAALSFSYIDDDAGPGLQTVRLLDDVLYLITDARGITGIADISEGARCRWVTGCARCHEELIAVGRANGFTPETAYASDDYVAVQALVAAGVGAALLPGMALSAYRHPAVEVRPLAREHRRVEIVTRAERPRPAVIDVLVEACRAAAQRADISRPAVRTLAVAPRG</sequence>
<dbReference type="EMBL" id="JAPTMY010000032">
    <property type="protein sequence ID" value="MCZ0858874.1"/>
    <property type="molecule type" value="Genomic_DNA"/>
</dbReference>
<evidence type="ECO:0000256" key="4">
    <source>
        <dbReference type="ARBA" id="ARBA00023163"/>
    </source>
</evidence>
<organism evidence="6 7">
    <name type="scientific">Actinomyces israelii</name>
    <dbReference type="NCBI Taxonomy" id="1659"/>
    <lineage>
        <taxon>Bacteria</taxon>
        <taxon>Bacillati</taxon>
        <taxon>Actinomycetota</taxon>
        <taxon>Actinomycetes</taxon>
        <taxon>Actinomycetales</taxon>
        <taxon>Actinomycetaceae</taxon>
        <taxon>Actinomyces</taxon>
    </lineage>
</organism>
<evidence type="ECO:0000313" key="6">
    <source>
        <dbReference type="EMBL" id="MCZ0858874.1"/>
    </source>
</evidence>
<dbReference type="InterPro" id="IPR036388">
    <property type="entry name" value="WH-like_DNA-bd_sf"/>
</dbReference>
<comment type="similarity">
    <text evidence="1">Belongs to the LysR transcriptional regulatory family.</text>
</comment>
<evidence type="ECO:0000313" key="7">
    <source>
        <dbReference type="Proteomes" id="UP001072034"/>
    </source>
</evidence>
<accession>A0ABT4IBZ3</accession>
<dbReference type="InterPro" id="IPR005119">
    <property type="entry name" value="LysR_subst-bd"/>
</dbReference>
<gene>
    <name evidence="6" type="ORF">OHJ16_12565</name>
</gene>
<reference evidence="6" key="1">
    <citation type="submission" date="2022-10" db="EMBL/GenBank/DDBJ databases">
        <title>Genome sequence of Actinomyces israelii ATCC 10048.</title>
        <authorList>
            <person name="Watt R.M."/>
            <person name="Tong W.M."/>
        </authorList>
    </citation>
    <scope>NUCLEOTIDE SEQUENCE</scope>
    <source>
        <strain evidence="6">ATCC 10048</strain>
    </source>
</reference>
<dbReference type="Pfam" id="PF03466">
    <property type="entry name" value="LysR_substrate"/>
    <property type="match status" value="1"/>
</dbReference>
<evidence type="ECO:0000259" key="5">
    <source>
        <dbReference type="PROSITE" id="PS50931"/>
    </source>
</evidence>
<evidence type="ECO:0000256" key="1">
    <source>
        <dbReference type="ARBA" id="ARBA00009437"/>
    </source>
</evidence>
<dbReference type="PANTHER" id="PTHR30346:SF29">
    <property type="entry name" value="LYSR SUBSTRATE-BINDING"/>
    <property type="match status" value="1"/>
</dbReference>
<protein>
    <submittedName>
        <fullName evidence="6">LysR family transcriptional regulator</fullName>
    </submittedName>
</protein>
<dbReference type="Gene3D" id="3.40.190.10">
    <property type="entry name" value="Periplasmic binding protein-like II"/>
    <property type="match status" value="2"/>
</dbReference>
<keyword evidence="2" id="KW-0805">Transcription regulation</keyword>
<dbReference type="PANTHER" id="PTHR30346">
    <property type="entry name" value="TRANSCRIPTIONAL DUAL REGULATOR HCAR-RELATED"/>
    <property type="match status" value="1"/>
</dbReference>
<keyword evidence="7" id="KW-1185">Reference proteome</keyword>
<proteinExistence type="inferred from homology"/>
<dbReference type="Proteomes" id="UP001072034">
    <property type="component" value="Unassembled WGS sequence"/>
</dbReference>
<dbReference type="Pfam" id="PF00126">
    <property type="entry name" value="HTH_1"/>
    <property type="match status" value="1"/>
</dbReference>
<dbReference type="Gene3D" id="1.10.10.10">
    <property type="entry name" value="Winged helix-like DNA-binding domain superfamily/Winged helix DNA-binding domain"/>
    <property type="match status" value="1"/>
</dbReference>
<feature type="domain" description="HTH lysR-type" evidence="5">
    <location>
        <begin position="2"/>
        <end position="59"/>
    </location>
</feature>
<keyword evidence="3" id="KW-0238">DNA-binding</keyword>